<dbReference type="NCBIfam" id="NF006100">
    <property type="entry name" value="PRK08252.1"/>
    <property type="match status" value="1"/>
</dbReference>
<dbReference type="PANTHER" id="PTHR43802:SF1">
    <property type="entry name" value="IP11341P-RELATED"/>
    <property type="match status" value="1"/>
</dbReference>
<dbReference type="InterPro" id="IPR001753">
    <property type="entry name" value="Enoyl-CoA_hydra/iso"/>
</dbReference>
<evidence type="ECO:0000256" key="7">
    <source>
        <dbReference type="SAM" id="MobiDB-lite"/>
    </source>
</evidence>
<sequence length="276" mass="28509">MATHRRDAAPARPADPTEDEDEMSDEVVVERRDGVQVITINRPEAKNALNGAVAEGIAAAIDELEESDDLRVGVLTGAGGTFCSGMDLKAFLRGESPVVEGRGLGGITQAPPRKPLIGAVEGWAVAGGFELLLACDMVVAAENAKLGVPEVKRALVAGAGAAMLLPQRIPQAVALELLLTGDPISAERAAALGLVNRLTPPGGALDGAVELASAIAANGPLAVAVTKQIARSSSDWTIDEGWAKQMELIGPVMTSEDAREGATAFAEKRAPVWKGR</sequence>
<dbReference type="InterPro" id="IPR018376">
    <property type="entry name" value="Enoyl-CoA_hyd/isom_CS"/>
</dbReference>
<dbReference type="Gene3D" id="1.10.12.10">
    <property type="entry name" value="Lyase 2-enoyl-coa Hydratase, Chain A, domain 2"/>
    <property type="match status" value="1"/>
</dbReference>
<dbReference type="CDD" id="cd06558">
    <property type="entry name" value="crotonase-like"/>
    <property type="match status" value="1"/>
</dbReference>
<evidence type="ECO:0000256" key="1">
    <source>
        <dbReference type="ARBA" id="ARBA00002994"/>
    </source>
</evidence>
<keyword evidence="3" id="KW-0276">Fatty acid metabolism</keyword>
<name>A0ABQ0HVK0_GORRU</name>
<reference evidence="8 9" key="1">
    <citation type="submission" date="2012-08" db="EMBL/GenBank/DDBJ databases">
        <title>Whole genome shotgun sequence of Gordonia rubripertincta NBRC 101908.</title>
        <authorList>
            <person name="Takarada H."/>
            <person name="Hosoyama A."/>
            <person name="Tsuchikane K."/>
            <person name="Katsumata H."/>
            <person name="Baba S."/>
            <person name="Ohji S."/>
            <person name="Yamazaki S."/>
            <person name="Fujita N."/>
        </authorList>
    </citation>
    <scope>NUCLEOTIDE SEQUENCE [LARGE SCALE GENOMIC DNA]</scope>
    <source>
        <strain evidence="8 9">NBRC 101908</strain>
    </source>
</reference>
<dbReference type="EMBL" id="BAHB01000071">
    <property type="protein sequence ID" value="GAB86288.1"/>
    <property type="molecule type" value="Genomic_DNA"/>
</dbReference>
<gene>
    <name evidence="8" type="primary">echA</name>
    <name evidence="8" type="ORF">GORBP_071_00270</name>
</gene>
<evidence type="ECO:0000256" key="2">
    <source>
        <dbReference type="ARBA" id="ARBA00005254"/>
    </source>
</evidence>
<feature type="region of interest" description="Disordered" evidence="7">
    <location>
        <begin position="1"/>
        <end position="26"/>
    </location>
</feature>
<dbReference type="PROSITE" id="PS00166">
    <property type="entry name" value="ENOYL_COA_HYDRATASE"/>
    <property type="match status" value="1"/>
</dbReference>
<keyword evidence="3" id="KW-0443">Lipid metabolism</keyword>
<comment type="caution">
    <text evidence="8">The sequence shown here is derived from an EMBL/GenBank/DDBJ whole genome shotgun (WGS) entry which is preliminary data.</text>
</comment>
<evidence type="ECO:0000256" key="6">
    <source>
        <dbReference type="RuleBase" id="RU003707"/>
    </source>
</evidence>
<proteinExistence type="inferred from homology"/>
<feature type="compositionally biased region" description="Acidic residues" evidence="7">
    <location>
        <begin position="16"/>
        <end position="26"/>
    </location>
</feature>
<dbReference type="PANTHER" id="PTHR43802">
    <property type="entry name" value="ENOYL-COA HYDRATASE"/>
    <property type="match status" value="1"/>
</dbReference>
<comment type="function">
    <text evidence="1">Could possibly oxidize fatty acids using specific components.</text>
</comment>
<dbReference type="Gene3D" id="3.90.226.10">
    <property type="entry name" value="2-enoyl-CoA Hydratase, Chain A, domain 1"/>
    <property type="match status" value="1"/>
</dbReference>
<comment type="similarity">
    <text evidence="2 6">Belongs to the enoyl-CoA hydratase/isomerase family.</text>
</comment>
<organism evidence="8 9">
    <name type="scientific">Gordonia rubripertincta NBRC 101908</name>
    <dbReference type="NCBI Taxonomy" id="1077975"/>
    <lineage>
        <taxon>Bacteria</taxon>
        <taxon>Bacillati</taxon>
        <taxon>Actinomycetota</taxon>
        <taxon>Actinomycetes</taxon>
        <taxon>Mycobacteriales</taxon>
        <taxon>Gordoniaceae</taxon>
        <taxon>Gordonia</taxon>
    </lineage>
</organism>
<dbReference type="Pfam" id="PF00378">
    <property type="entry name" value="ECH_1"/>
    <property type="match status" value="1"/>
</dbReference>
<evidence type="ECO:0000256" key="3">
    <source>
        <dbReference type="ARBA" id="ARBA00022832"/>
    </source>
</evidence>
<comment type="catalytic activity">
    <reaction evidence="4">
        <text>a (3S)-3-hydroxyacyl-CoA = a (2E)-enoyl-CoA + H2O</text>
        <dbReference type="Rhea" id="RHEA:16105"/>
        <dbReference type="ChEBI" id="CHEBI:15377"/>
        <dbReference type="ChEBI" id="CHEBI:57318"/>
        <dbReference type="ChEBI" id="CHEBI:58856"/>
        <dbReference type="EC" id="4.2.1.17"/>
    </reaction>
</comment>
<keyword evidence="9" id="KW-1185">Reference proteome</keyword>
<evidence type="ECO:0000256" key="5">
    <source>
        <dbReference type="ARBA" id="ARBA00023717"/>
    </source>
</evidence>
<evidence type="ECO:0000313" key="9">
    <source>
        <dbReference type="Proteomes" id="UP000010744"/>
    </source>
</evidence>
<dbReference type="Proteomes" id="UP000010744">
    <property type="component" value="Unassembled WGS sequence"/>
</dbReference>
<comment type="catalytic activity">
    <reaction evidence="5">
        <text>a 4-saturated-(3S)-3-hydroxyacyl-CoA = a (3E)-enoyl-CoA + H2O</text>
        <dbReference type="Rhea" id="RHEA:20724"/>
        <dbReference type="ChEBI" id="CHEBI:15377"/>
        <dbReference type="ChEBI" id="CHEBI:58521"/>
        <dbReference type="ChEBI" id="CHEBI:137480"/>
        <dbReference type="EC" id="4.2.1.17"/>
    </reaction>
</comment>
<evidence type="ECO:0000256" key="4">
    <source>
        <dbReference type="ARBA" id="ARBA00023709"/>
    </source>
</evidence>
<dbReference type="InterPro" id="IPR014748">
    <property type="entry name" value="Enoyl-CoA_hydra_C"/>
</dbReference>
<accession>A0ABQ0HVK0</accession>
<dbReference type="SUPFAM" id="SSF52096">
    <property type="entry name" value="ClpP/crotonase"/>
    <property type="match status" value="1"/>
</dbReference>
<protein>
    <submittedName>
        <fullName evidence="8">Enoyl-CoA hydratase</fullName>
    </submittedName>
</protein>
<dbReference type="InterPro" id="IPR029045">
    <property type="entry name" value="ClpP/crotonase-like_dom_sf"/>
</dbReference>
<evidence type="ECO:0000313" key="8">
    <source>
        <dbReference type="EMBL" id="GAB86288.1"/>
    </source>
</evidence>